<dbReference type="AlphaFoldDB" id="A0A1H1FDE8"/>
<dbReference type="EMBL" id="FNKH01000002">
    <property type="protein sequence ID" value="SDQ98729.1"/>
    <property type="molecule type" value="Genomic_DNA"/>
</dbReference>
<keyword evidence="1" id="KW-0812">Transmembrane</keyword>
<proteinExistence type="predicted"/>
<name>A0A1H1FDE8_9MICC</name>
<evidence type="ECO:0000256" key="1">
    <source>
        <dbReference type="SAM" id="Phobius"/>
    </source>
</evidence>
<dbReference type="InterPro" id="IPR049820">
    <property type="entry name" value="Trnsprt_adja_ssu-like"/>
</dbReference>
<gene>
    <name evidence="2" type="ORF">SAMN04489742_3378</name>
</gene>
<accession>A0A1H1FDE8</accession>
<evidence type="ECO:0000313" key="3">
    <source>
        <dbReference type="Proteomes" id="UP000181917"/>
    </source>
</evidence>
<keyword evidence="1" id="KW-1133">Transmembrane helix</keyword>
<dbReference type="NCBIfam" id="NF038354">
    <property type="entry name" value="trnsprt_adja_43"/>
    <property type="match status" value="1"/>
</dbReference>
<keyword evidence="1" id="KW-0472">Membrane</keyword>
<reference evidence="2 3" key="1">
    <citation type="submission" date="2016-10" db="EMBL/GenBank/DDBJ databases">
        <authorList>
            <person name="de Groot N.N."/>
        </authorList>
    </citation>
    <scope>NUCLEOTIDE SEQUENCE [LARGE SCALE GENOMIC DNA]</scope>
    <source>
        <strain evidence="2 3">DSM 20117</strain>
    </source>
</reference>
<organism evidence="2 3">
    <name type="scientific">Crystallibacter crystallopoietes</name>
    <dbReference type="NCBI Taxonomy" id="37928"/>
    <lineage>
        <taxon>Bacteria</taxon>
        <taxon>Bacillati</taxon>
        <taxon>Actinomycetota</taxon>
        <taxon>Actinomycetes</taxon>
        <taxon>Micrococcales</taxon>
        <taxon>Micrococcaceae</taxon>
        <taxon>Crystallibacter</taxon>
    </lineage>
</organism>
<keyword evidence="3" id="KW-1185">Reference proteome</keyword>
<dbReference type="Proteomes" id="UP000181917">
    <property type="component" value="Unassembled WGS sequence"/>
</dbReference>
<sequence length="43" mass="5034">MDTILLTVYVLMWPVIVGGTLFMICKGFFRDWVEARREGRSII</sequence>
<evidence type="ECO:0000313" key="2">
    <source>
        <dbReference type="EMBL" id="SDQ98729.1"/>
    </source>
</evidence>
<dbReference type="RefSeq" id="WP_211482312.1">
    <property type="nucleotide sequence ID" value="NZ_CP018863.1"/>
</dbReference>
<feature type="transmembrane region" description="Helical" evidence="1">
    <location>
        <begin position="6"/>
        <end position="29"/>
    </location>
</feature>
<protein>
    <submittedName>
        <fullName evidence="2">Uncharacterized protein</fullName>
    </submittedName>
</protein>